<protein>
    <submittedName>
        <fullName evidence="1">YacL family protein</fullName>
    </submittedName>
</protein>
<comment type="caution">
    <text evidence="1">The sequence shown here is derived from an EMBL/GenBank/DDBJ whole genome shotgun (WGS) entry which is preliminary data.</text>
</comment>
<accession>A0A848LWW5</accession>
<gene>
    <name evidence="1" type="ORF">HG543_46595</name>
</gene>
<dbReference type="RefSeq" id="WP_169351427.1">
    <property type="nucleotide sequence ID" value="NZ_JABBJJ010000403.1"/>
</dbReference>
<reference evidence="1 2" key="1">
    <citation type="submission" date="2020-04" db="EMBL/GenBank/DDBJ databases">
        <title>Draft genome of Pyxidicoccus fallax type strain.</title>
        <authorList>
            <person name="Whitworth D.E."/>
        </authorList>
    </citation>
    <scope>NUCLEOTIDE SEQUENCE [LARGE SCALE GENOMIC DNA]</scope>
    <source>
        <strain evidence="1 2">DSM 14698</strain>
    </source>
</reference>
<organism evidence="1 2">
    <name type="scientific">Pyxidicoccus fallax</name>
    <dbReference type="NCBI Taxonomy" id="394095"/>
    <lineage>
        <taxon>Bacteria</taxon>
        <taxon>Pseudomonadati</taxon>
        <taxon>Myxococcota</taxon>
        <taxon>Myxococcia</taxon>
        <taxon>Myxococcales</taxon>
        <taxon>Cystobacterineae</taxon>
        <taxon>Myxococcaceae</taxon>
        <taxon>Pyxidicoccus</taxon>
    </lineage>
</organism>
<evidence type="ECO:0000313" key="2">
    <source>
        <dbReference type="Proteomes" id="UP000518300"/>
    </source>
</evidence>
<keyword evidence="2" id="KW-1185">Reference proteome</keyword>
<dbReference type="AlphaFoldDB" id="A0A848LWW5"/>
<evidence type="ECO:0000313" key="1">
    <source>
        <dbReference type="EMBL" id="NMO22276.1"/>
    </source>
</evidence>
<dbReference type="EMBL" id="JABBJJ010000403">
    <property type="protein sequence ID" value="NMO22276.1"/>
    <property type="molecule type" value="Genomic_DNA"/>
</dbReference>
<name>A0A848LWW5_9BACT</name>
<dbReference type="Proteomes" id="UP000518300">
    <property type="component" value="Unassembled WGS sequence"/>
</dbReference>
<proteinExistence type="predicted"/>
<sequence>MSTRKLRFTWDSRGSAVVVRAPPPNDVLADYLSEELQPGSGAAERLLELILQVRSGHLGGWEVPGDCWSVELTKVRATVRTEDAIPGRTLHLPVEDFEEAVRAWQDFVRLPRASAS</sequence>